<evidence type="ECO:0000313" key="8">
    <source>
        <dbReference type="Proteomes" id="UP000184608"/>
    </source>
</evidence>
<dbReference type="GO" id="GO:1901678">
    <property type="term" value="P:iron coordination entity transport"/>
    <property type="evidence" value="ECO:0007669"/>
    <property type="project" value="UniProtKB-ARBA"/>
</dbReference>
<keyword evidence="4" id="KW-0408">Iron</keyword>
<organism evidence="7 8">
    <name type="scientific">Vibrio aerogenes CECT 7868</name>
    <dbReference type="NCBI Taxonomy" id="1216006"/>
    <lineage>
        <taxon>Bacteria</taxon>
        <taxon>Pseudomonadati</taxon>
        <taxon>Pseudomonadota</taxon>
        <taxon>Gammaproteobacteria</taxon>
        <taxon>Vibrionales</taxon>
        <taxon>Vibrionaceae</taxon>
        <taxon>Vibrio</taxon>
    </lineage>
</organism>
<dbReference type="InterPro" id="IPR051313">
    <property type="entry name" value="Bact_iron-sidero_bind"/>
</dbReference>
<dbReference type="Gene3D" id="3.40.50.1980">
    <property type="entry name" value="Nitrogenase molybdenum iron protein domain"/>
    <property type="match status" value="2"/>
</dbReference>
<dbReference type="GO" id="GO:0030288">
    <property type="term" value="C:outer membrane-bounded periplasmic space"/>
    <property type="evidence" value="ECO:0007669"/>
    <property type="project" value="TreeGrafter"/>
</dbReference>
<dbReference type="RefSeq" id="WP_217653325.1">
    <property type="nucleotide sequence ID" value="NZ_FQXZ01000039.1"/>
</dbReference>
<evidence type="ECO:0000256" key="5">
    <source>
        <dbReference type="ARBA" id="ARBA00022729"/>
    </source>
</evidence>
<keyword evidence="8" id="KW-1185">Reference proteome</keyword>
<dbReference type="EMBL" id="FQXZ01000039">
    <property type="protein sequence ID" value="SHI31846.1"/>
    <property type="molecule type" value="Genomic_DNA"/>
</dbReference>
<reference evidence="7 8" key="1">
    <citation type="submission" date="2016-11" db="EMBL/GenBank/DDBJ databases">
        <authorList>
            <person name="Jaros S."/>
            <person name="Januszkiewicz K."/>
            <person name="Wedrychowicz H."/>
        </authorList>
    </citation>
    <scope>NUCLEOTIDE SEQUENCE [LARGE SCALE GENOMIC DNA]</scope>
    <source>
        <strain evidence="7 8">CECT 7868</strain>
    </source>
</reference>
<gene>
    <name evidence="7" type="primary">yfiY_2</name>
    <name evidence="7" type="ORF">VA7868_03486</name>
</gene>
<dbReference type="STRING" id="1216006.VA7868_03486"/>
<name>A0A1M6A5X9_9VIBR</name>
<sequence>MRNRRMELFGKVIPVPCLVIFWSLFFGFFACSEAWAEQQVTHAMGTTRVQKTVRVVTLFQGATDSVVALGIRPVGVVDSWAEKPTYRYLRSSLQGVAHVGLETQPNLEVIAALQPDLIIGARSRHEKIYSQLSAIAPTVFADNVYDFEHTLDLVAEATGREQEKAQLWHQWQARVTAFRSQLKKHIPDWPATASVIDVRSDHLRLYLQQSFAGTVLTSIGFQLPHPAGASGWGVKLKSKEALPTLNADVFFVILHSDAPAVRQNYQSWRLHPLWKILKAPKHHQVYLADRTSWLLSGGILGANLMLGQLSEMYHLNSSAL</sequence>
<keyword evidence="7" id="KW-0449">Lipoprotein</keyword>
<evidence type="ECO:0000256" key="3">
    <source>
        <dbReference type="ARBA" id="ARBA00022448"/>
    </source>
</evidence>
<keyword evidence="4" id="KW-0410">Iron transport</keyword>
<evidence type="ECO:0000256" key="1">
    <source>
        <dbReference type="ARBA" id="ARBA00004196"/>
    </source>
</evidence>
<evidence type="ECO:0000259" key="6">
    <source>
        <dbReference type="PROSITE" id="PS50983"/>
    </source>
</evidence>
<dbReference type="Proteomes" id="UP000184608">
    <property type="component" value="Unassembled WGS sequence"/>
</dbReference>
<comment type="subcellular location">
    <subcellularLocation>
        <location evidence="1">Cell envelope</location>
    </subcellularLocation>
</comment>
<dbReference type="InterPro" id="IPR002491">
    <property type="entry name" value="ABC_transptr_periplasmic_BD"/>
</dbReference>
<evidence type="ECO:0000256" key="2">
    <source>
        <dbReference type="ARBA" id="ARBA00008814"/>
    </source>
</evidence>
<evidence type="ECO:0000256" key="4">
    <source>
        <dbReference type="ARBA" id="ARBA00022496"/>
    </source>
</evidence>
<evidence type="ECO:0000313" key="7">
    <source>
        <dbReference type="EMBL" id="SHI31846.1"/>
    </source>
</evidence>
<proteinExistence type="inferred from homology"/>
<dbReference type="PROSITE" id="PS51257">
    <property type="entry name" value="PROKAR_LIPOPROTEIN"/>
    <property type="match status" value="1"/>
</dbReference>
<dbReference type="PANTHER" id="PTHR30532">
    <property type="entry name" value="IRON III DICITRATE-BINDING PERIPLASMIC PROTEIN"/>
    <property type="match status" value="1"/>
</dbReference>
<dbReference type="PROSITE" id="PS50983">
    <property type="entry name" value="FE_B12_PBP"/>
    <property type="match status" value="1"/>
</dbReference>
<dbReference type="PANTHER" id="PTHR30532:SF21">
    <property type="entry name" value="SIDEROPHORE-BINDING LIPOPROTEIN YFIY-RELATED"/>
    <property type="match status" value="1"/>
</dbReference>
<feature type="domain" description="Fe/B12 periplasmic-binding" evidence="6">
    <location>
        <begin position="54"/>
        <end position="317"/>
    </location>
</feature>
<protein>
    <submittedName>
        <fullName evidence="7">Putative siderophore-binding lipoprotein YfiY</fullName>
    </submittedName>
</protein>
<keyword evidence="4" id="KW-0406">Ion transport</keyword>
<keyword evidence="3" id="KW-0813">Transport</keyword>
<dbReference type="CDD" id="cd01146">
    <property type="entry name" value="FhuD"/>
    <property type="match status" value="1"/>
</dbReference>
<dbReference type="SUPFAM" id="SSF53807">
    <property type="entry name" value="Helical backbone' metal receptor"/>
    <property type="match status" value="1"/>
</dbReference>
<dbReference type="AlphaFoldDB" id="A0A1M6A5X9"/>
<keyword evidence="5" id="KW-0732">Signal</keyword>
<accession>A0A1M6A5X9</accession>
<dbReference type="Pfam" id="PF01497">
    <property type="entry name" value="Peripla_BP_2"/>
    <property type="match status" value="1"/>
</dbReference>
<comment type="similarity">
    <text evidence="2">Belongs to the bacterial solute-binding protein 8 family.</text>
</comment>